<sequence>MEYVEELPLDGDLTGLTVLDVGAWDGLLSFECERRGAFKVLATDIWAIQDFDHDWWGQIRSSDMGFLTVKKLLGSNVHSKTLSVYDISQESVRNV</sequence>
<dbReference type="Proteomes" id="UP000594464">
    <property type="component" value="Chromosome"/>
</dbReference>
<dbReference type="KEGG" id="nva:G3M78_01415"/>
<name>A0A7T0G2A7_9BACT</name>
<protein>
    <submittedName>
        <fullName evidence="1">Uncharacterized protein</fullName>
    </submittedName>
</protein>
<dbReference type="EMBL" id="CP048620">
    <property type="protein sequence ID" value="QPJ64130.1"/>
    <property type="molecule type" value="Genomic_DNA"/>
</dbReference>
<dbReference type="SUPFAM" id="SSF53335">
    <property type="entry name" value="S-adenosyl-L-methionine-dependent methyltransferases"/>
    <property type="match status" value="1"/>
</dbReference>
<evidence type="ECO:0000313" key="2">
    <source>
        <dbReference type="Proteomes" id="UP000594464"/>
    </source>
</evidence>
<gene>
    <name evidence="1" type="ORF">G3M78_01415</name>
</gene>
<evidence type="ECO:0000313" key="1">
    <source>
        <dbReference type="EMBL" id="QPJ64130.1"/>
    </source>
</evidence>
<dbReference type="InterPro" id="IPR029063">
    <property type="entry name" value="SAM-dependent_MTases_sf"/>
</dbReference>
<reference evidence="2" key="1">
    <citation type="submission" date="2020-02" db="EMBL/GenBank/DDBJ databases">
        <title>Genomic and physiological characterization of two novel Nitrospinaceae genera.</title>
        <authorList>
            <person name="Mueller A.J."/>
            <person name="Jung M.-Y."/>
            <person name="Strachan C.R."/>
            <person name="Herbold C.W."/>
            <person name="Kirkegaard R.H."/>
            <person name="Daims H."/>
        </authorList>
    </citation>
    <scope>NUCLEOTIDE SEQUENCE [LARGE SCALE GENOMIC DNA]</scope>
</reference>
<dbReference type="AlphaFoldDB" id="A0A7T0G2A7"/>
<dbReference type="Gene3D" id="3.40.50.150">
    <property type="entry name" value="Vaccinia Virus protein VP39"/>
    <property type="match status" value="1"/>
</dbReference>
<accession>A0A7T0G2A7</accession>
<proteinExistence type="predicted"/>
<organism evidence="1 2">
    <name type="scientific">Candidatus Nitrohelix vancouverensis</name>
    <dbReference type="NCBI Taxonomy" id="2705534"/>
    <lineage>
        <taxon>Bacteria</taxon>
        <taxon>Pseudomonadati</taxon>
        <taxon>Nitrospinota/Tectimicrobiota group</taxon>
        <taxon>Nitrospinota</taxon>
        <taxon>Nitrospinia</taxon>
        <taxon>Nitrospinales</taxon>
        <taxon>Nitrospinaceae</taxon>
        <taxon>Candidatus Nitrohelix</taxon>
    </lineage>
</organism>